<reference evidence="1" key="1">
    <citation type="submission" date="2014-09" db="EMBL/GenBank/DDBJ databases">
        <authorList>
            <person name="Magalhaes I.L.F."/>
            <person name="Oliveira U."/>
            <person name="Santos F.R."/>
            <person name="Vidigal T.H.D.A."/>
            <person name="Brescovit A.D."/>
            <person name="Santos A.J."/>
        </authorList>
    </citation>
    <scope>NUCLEOTIDE SEQUENCE</scope>
    <source>
        <tissue evidence="1">Shoot tissue taken approximately 20 cm above the soil surface</tissue>
    </source>
</reference>
<sequence length="85" mass="9724">MWKVEGPHLTIPAFLLSERYRINLPHSDFWRASSGSGSSENFGKLLRWYALVGTNEIIDQMKGTSMGRSQTLVRHMFLESFCSNT</sequence>
<organism evidence="1">
    <name type="scientific">Arundo donax</name>
    <name type="common">Giant reed</name>
    <name type="synonym">Donax arundinaceus</name>
    <dbReference type="NCBI Taxonomy" id="35708"/>
    <lineage>
        <taxon>Eukaryota</taxon>
        <taxon>Viridiplantae</taxon>
        <taxon>Streptophyta</taxon>
        <taxon>Embryophyta</taxon>
        <taxon>Tracheophyta</taxon>
        <taxon>Spermatophyta</taxon>
        <taxon>Magnoliopsida</taxon>
        <taxon>Liliopsida</taxon>
        <taxon>Poales</taxon>
        <taxon>Poaceae</taxon>
        <taxon>PACMAD clade</taxon>
        <taxon>Arundinoideae</taxon>
        <taxon>Arundineae</taxon>
        <taxon>Arundo</taxon>
    </lineage>
</organism>
<accession>A0A0A9FYD0</accession>
<reference evidence="1" key="2">
    <citation type="journal article" date="2015" name="Data Brief">
        <title>Shoot transcriptome of the giant reed, Arundo donax.</title>
        <authorList>
            <person name="Barrero R.A."/>
            <person name="Guerrero F.D."/>
            <person name="Moolhuijzen P."/>
            <person name="Goolsby J.A."/>
            <person name="Tidwell J."/>
            <person name="Bellgard S.E."/>
            <person name="Bellgard M.I."/>
        </authorList>
    </citation>
    <scope>NUCLEOTIDE SEQUENCE</scope>
    <source>
        <tissue evidence="1">Shoot tissue taken approximately 20 cm above the soil surface</tissue>
    </source>
</reference>
<protein>
    <submittedName>
        <fullName evidence="1">Uncharacterized protein</fullName>
    </submittedName>
</protein>
<dbReference type="EMBL" id="GBRH01180051">
    <property type="protein sequence ID" value="JAE17845.1"/>
    <property type="molecule type" value="Transcribed_RNA"/>
</dbReference>
<proteinExistence type="predicted"/>
<evidence type="ECO:0000313" key="1">
    <source>
        <dbReference type="EMBL" id="JAE17845.1"/>
    </source>
</evidence>
<name>A0A0A9FYD0_ARUDO</name>
<dbReference type="AlphaFoldDB" id="A0A0A9FYD0"/>